<dbReference type="PRINTS" id="PR00908">
    <property type="entry name" value="THROMBINR"/>
</dbReference>
<dbReference type="PROSITE" id="PS50262">
    <property type="entry name" value="G_PROTEIN_RECEP_F1_2"/>
    <property type="match status" value="1"/>
</dbReference>
<keyword evidence="6" id="KW-0732">Signal</keyword>
<feature type="transmembrane region" description="Helical" evidence="18">
    <location>
        <begin position="635"/>
        <end position="657"/>
    </location>
</feature>
<evidence type="ECO:0000256" key="1">
    <source>
        <dbReference type="ARBA" id="ARBA00004651"/>
    </source>
</evidence>
<dbReference type="InterPro" id="IPR000276">
    <property type="entry name" value="GPCR_Rhodpsn"/>
</dbReference>
<gene>
    <name evidence="20" type="ORF">PECUL_23A045867</name>
</gene>
<dbReference type="PANTHER" id="PTHR24232">
    <property type="entry name" value="G-PROTEIN COUPLED RECEPTOR"/>
    <property type="match status" value="1"/>
</dbReference>
<proteinExistence type="inferred from homology"/>
<dbReference type="Proteomes" id="UP001295444">
    <property type="component" value="Chromosome 05"/>
</dbReference>
<dbReference type="GO" id="GO:0030194">
    <property type="term" value="P:positive regulation of blood coagulation"/>
    <property type="evidence" value="ECO:0007669"/>
    <property type="project" value="TreeGrafter"/>
</dbReference>
<evidence type="ECO:0000256" key="13">
    <source>
        <dbReference type="ARBA" id="ARBA00023180"/>
    </source>
</evidence>
<evidence type="ECO:0000256" key="17">
    <source>
        <dbReference type="RuleBase" id="RU000688"/>
    </source>
</evidence>
<keyword evidence="4 17" id="KW-0812">Transmembrane</keyword>
<evidence type="ECO:0000256" key="7">
    <source>
        <dbReference type="ARBA" id="ARBA00022989"/>
    </source>
</evidence>
<dbReference type="InterPro" id="IPR000935">
    <property type="entry name" value="Thrmbn_rcpt"/>
</dbReference>
<reference evidence="20" key="1">
    <citation type="submission" date="2022-03" db="EMBL/GenBank/DDBJ databases">
        <authorList>
            <person name="Alioto T."/>
            <person name="Alioto T."/>
            <person name="Gomez Garrido J."/>
        </authorList>
    </citation>
    <scope>NUCLEOTIDE SEQUENCE</scope>
</reference>
<keyword evidence="3" id="KW-1003">Cell membrane</keyword>
<dbReference type="GO" id="GO:0035025">
    <property type="term" value="P:positive regulation of Rho protein signal transduction"/>
    <property type="evidence" value="ECO:0007669"/>
    <property type="project" value="TreeGrafter"/>
</dbReference>
<evidence type="ECO:0000313" key="21">
    <source>
        <dbReference type="Proteomes" id="UP001295444"/>
    </source>
</evidence>
<evidence type="ECO:0000256" key="14">
    <source>
        <dbReference type="ARBA" id="ARBA00023224"/>
    </source>
</evidence>
<evidence type="ECO:0000256" key="18">
    <source>
        <dbReference type="SAM" id="Phobius"/>
    </source>
</evidence>
<dbReference type="Pfam" id="PF00001">
    <property type="entry name" value="7tm_1"/>
    <property type="match status" value="1"/>
</dbReference>
<feature type="disulfide bond" evidence="16">
    <location>
        <begin position="797"/>
        <end position="876"/>
    </location>
</feature>
<dbReference type="GO" id="GO:0005886">
    <property type="term" value="C:plasma membrane"/>
    <property type="evidence" value="ECO:0007669"/>
    <property type="project" value="UniProtKB-SubCell"/>
</dbReference>
<dbReference type="PRINTS" id="PR01428">
    <property type="entry name" value="PROTEASEAR"/>
</dbReference>
<feature type="transmembrane region" description="Helical" evidence="18">
    <location>
        <begin position="934"/>
        <end position="956"/>
    </location>
</feature>
<evidence type="ECO:0000256" key="10">
    <source>
        <dbReference type="ARBA" id="ARBA00023136"/>
    </source>
</evidence>
<dbReference type="GO" id="GO:0007200">
    <property type="term" value="P:phospholipase C-activating G protein-coupled receptor signaling pathway"/>
    <property type="evidence" value="ECO:0007669"/>
    <property type="project" value="TreeGrafter"/>
</dbReference>
<evidence type="ECO:0000256" key="5">
    <source>
        <dbReference type="ARBA" id="ARBA00022696"/>
    </source>
</evidence>
<dbReference type="EMBL" id="OW240916">
    <property type="protein sequence ID" value="CAH2297233.1"/>
    <property type="molecule type" value="Genomic_DNA"/>
</dbReference>
<feature type="transmembrane region" description="Helical" evidence="18">
    <location>
        <begin position="889"/>
        <end position="913"/>
    </location>
</feature>
<evidence type="ECO:0000256" key="12">
    <source>
        <dbReference type="ARBA" id="ARBA00023170"/>
    </source>
</evidence>
<dbReference type="Gene3D" id="1.20.1070.10">
    <property type="entry name" value="Rhodopsin 7-helix transmembrane proteins"/>
    <property type="match status" value="1"/>
</dbReference>
<feature type="domain" description="G-protein coupled receptors family 1 profile" evidence="19">
    <location>
        <begin position="741"/>
        <end position="989"/>
    </location>
</feature>
<dbReference type="AlphaFoldDB" id="A0AAD1SEQ8"/>
<dbReference type="GO" id="GO:0007596">
    <property type="term" value="P:blood coagulation"/>
    <property type="evidence" value="ECO:0007669"/>
    <property type="project" value="UniProtKB-KW"/>
</dbReference>
<dbReference type="PROSITE" id="PS00237">
    <property type="entry name" value="G_PROTEIN_RECEP_F1_1"/>
    <property type="match status" value="1"/>
</dbReference>
<evidence type="ECO:0000256" key="6">
    <source>
        <dbReference type="ARBA" id="ARBA00022729"/>
    </source>
</evidence>
<accession>A0AAD1SEQ8</accession>
<keyword evidence="11 16" id="KW-1015">Disulfide bond</keyword>
<comment type="similarity">
    <text evidence="17">Belongs to the G-protein coupled receptor 1 family.</text>
</comment>
<evidence type="ECO:0000256" key="8">
    <source>
        <dbReference type="ARBA" id="ARBA00023040"/>
    </source>
</evidence>
<dbReference type="GO" id="GO:0015057">
    <property type="term" value="F:thrombin-activated receptor activity"/>
    <property type="evidence" value="ECO:0007669"/>
    <property type="project" value="InterPro"/>
</dbReference>
<dbReference type="SUPFAM" id="SSF81321">
    <property type="entry name" value="Family A G protein-coupled receptor-like"/>
    <property type="match status" value="1"/>
</dbReference>
<dbReference type="PANTHER" id="PTHR24232:SF20">
    <property type="entry name" value="PROTEINASE-ACTIVATED RECEPTOR 1"/>
    <property type="match status" value="1"/>
</dbReference>
<evidence type="ECO:0000256" key="4">
    <source>
        <dbReference type="ARBA" id="ARBA00022692"/>
    </source>
</evidence>
<keyword evidence="9" id="KW-0094">Blood coagulation</keyword>
<feature type="transmembrane region" description="Helical" evidence="18">
    <location>
        <begin position="841"/>
        <end position="861"/>
    </location>
</feature>
<keyword evidence="5" id="KW-0356">Hemostasis</keyword>
<dbReference type="CDD" id="cd15369">
    <property type="entry name" value="7tmA_PAR1"/>
    <property type="match status" value="1"/>
</dbReference>
<evidence type="ECO:0000256" key="15">
    <source>
        <dbReference type="ARBA" id="ARBA00031780"/>
    </source>
</evidence>
<evidence type="ECO:0000313" key="20">
    <source>
        <dbReference type="EMBL" id="CAH2297233.1"/>
    </source>
</evidence>
<dbReference type="FunFam" id="1.20.1070.10:FF:000040">
    <property type="entry name" value="Coagulation factor 2 (thrombin) receptor"/>
    <property type="match status" value="1"/>
</dbReference>
<feature type="transmembrane region" description="Helical" evidence="18">
    <location>
        <begin position="760"/>
        <end position="779"/>
    </location>
</feature>
<feature type="transmembrane region" description="Helical" evidence="18">
    <location>
        <begin position="579"/>
        <end position="606"/>
    </location>
</feature>
<organism evidence="20 21">
    <name type="scientific">Pelobates cultripes</name>
    <name type="common">Western spadefoot toad</name>
    <dbReference type="NCBI Taxonomy" id="61616"/>
    <lineage>
        <taxon>Eukaryota</taxon>
        <taxon>Metazoa</taxon>
        <taxon>Chordata</taxon>
        <taxon>Craniata</taxon>
        <taxon>Vertebrata</taxon>
        <taxon>Euteleostomi</taxon>
        <taxon>Amphibia</taxon>
        <taxon>Batrachia</taxon>
        <taxon>Anura</taxon>
        <taxon>Pelobatoidea</taxon>
        <taxon>Pelobatidae</taxon>
        <taxon>Pelobates</taxon>
    </lineage>
</organism>
<keyword evidence="13" id="KW-0325">Glycoprotein</keyword>
<protein>
    <recommendedName>
        <fullName evidence="2">Proteinase-activated receptor 1</fullName>
    </recommendedName>
    <alternativeName>
        <fullName evidence="15">Thrombin receptor</fullName>
    </alternativeName>
</protein>
<keyword evidence="14 17" id="KW-0807">Transducer</keyword>
<feature type="transmembrane region" description="Helical" evidence="18">
    <location>
        <begin position="799"/>
        <end position="820"/>
    </location>
</feature>
<evidence type="ECO:0000256" key="16">
    <source>
        <dbReference type="PIRSR" id="PIRSR603912-52"/>
    </source>
</evidence>
<evidence type="ECO:0000256" key="11">
    <source>
        <dbReference type="ARBA" id="ARBA00023157"/>
    </source>
</evidence>
<keyword evidence="12 17" id="KW-0675">Receptor</keyword>
<evidence type="ECO:0000256" key="3">
    <source>
        <dbReference type="ARBA" id="ARBA00022475"/>
    </source>
</evidence>
<keyword evidence="10 18" id="KW-0472">Membrane</keyword>
<dbReference type="PRINTS" id="PR00237">
    <property type="entry name" value="GPCRRHODOPSN"/>
</dbReference>
<evidence type="ECO:0000256" key="2">
    <source>
        <dbReference type="ARBA" id="ARBA00019705"/>
    </source>
</evidence>
<keyword evidence="8 17" id="KW-0297">G-protein coupled receptor</keyword>
<dbReference type="InterPro" id="IPR003912">
    <property type="entry name" value="Protea_act_rcpt"/>
</dbReference>
<feature type="transmembrane region" description="Helical" evidence="18">
    <location>
        <begin position="968"/>
        <end position="992"/>
    </location>
</feature>
<name>A0AAD1SEQ8_PELCU</name>
<sequence>MVTPRQTLLYLVPGPVYLVTGHPMVTPRQTLLYLVPGPVYLVTGHPMVTPRQTLLDLVPGPVYLVTGHPMVTPRQTLLYLVPGPVCLVTGHPMVTPRQTLLDLVPGPVYLVTGHPMVISQTDIAGFGTWPCVSGNRTSNGNSQTDIAVFGTWSCVSGNRTSNGNSQTDIAVFGTWPCVSGNRTSNGNSQTDIAVFGTWPCVSGNRTSNGNSQTDIAVFGTWSCVSGNRTSNGNSQTDIAGFGTWPCVSGNRTSNGNSQTDIAVFGTWPCVSGNRTSNGNSQTDIAVFGTWPCVSGNRTSNGNSQTDIAGFGTWPCVSGNRTSNGNSQTDIAVFGTWPCVSGNRTSNGNSQTDIAVFGTWPCVSGNRTSNGNSQTDIAGFGTWPCVSGNRTSNGNSQTDIAVFGTWSCVSGNRTSNGNSQTDIAGFGTWPCVSGNRTSNGNSQTDIAGFGTWPCVSGNRTSNGNSQTDIAGFGTWPCVSGNRTSNGNSDIAVRDWPELVVHEALSGGGTHLTISQKGQVAASYTSPSFSSKPCGLRTSQTACLLLALLYWALGSSLYYTWHCYTGHWAQLVLGNSNSGHWAHPSTILDIAILGTGLSLYFALLYWALGWREYTLGRESLLSGGGKVQRLEMDSRQLTMFSLLAVLSSLHGALCELQGAHSNNLTMKGFHSFDVDSDFDEIPLDELFGSGEGSGTVAISRSLSPKNIDQKNVTKEAEHYLSSGWMTIFVPSVYTLVFLMALPLNIMAIIIFLVKMKIRKPAVVYMLNLAAADVLFASVLPFKTVYYYSGNNWMFGAGMCRIVTAAFYCNMYCSVLLVTCISVDRFLAVVFPMHSLSWRTLGRSSLVCFLIWVISIASTVPLLVTEQTKYIARLDITTCHDVLDLKDQQKFYVYYFTAFCLVFFFLPLIVTTVSYIGIIRRLSLSNIENSCKKTRALFLAVVVFLVFLICFGPTNVIFLTHYLLSADESLYFAYILCVCVSSISCCLDPLIYYYASSQCQRYVCSFLCCKKLPEPGTSSTGQLMSTAMKNDNGSTSVKNSIYRKLLT</sequence>
<evidence type="ECO:0000256" key="9">
    <source>
        <dbReference type="ARBA" id="ARBA00023084"/>
    </source>
</evidence>
<comment type="subcellular location">
    <subcellularLocation>
        <location evidence="1">Cell membrane</location>
        <topology evidence="1">Multi-pass membrane protein</topology>
    </subcellularLocation>
</comment>
<keyword evidence="21" id="KW-1185">Reference proteome</keyword>
<evidence type="ECO:0000259" key="19">
    <source>
        <dbReference type="PROSITE" id="PS50262"/>
    </source>
</evidence>
<dbReference type="InterPro" id="IPR017452">
    <property type="entry name" value="GPCR_Rhodpsn_7TM"/>
</dbReference>
<keyword evidence="7 18" id="KW-1133">Transmembrane helix</keyword>
<feature type="transmembrane region" description="Helical" evidence="18">
    <location>
        <begin position="730"/>
        <end position="751"/>
    </location>
</feature>